<dbReference type="InterPro" id="IPR020568">
    <property type="entry name" value="Ribosomal_Su5_D2-typ_SF"/>
</dbReference>
<dbReference type="NCBIfam" id="NF001749">
    <property type="entry name" value="PRK00474.1"/>
    <property type="match status" value="1"/>
</dbReference>
<dbReference type="InterPro" id="IPR020574">
    <property type="entry name" value="Ribosomal_uS9_CS"/>
</dbReference>
<reference evidence="6" key="1">
    <citation type="journal article" date="2015" name="ISME J.">
        <title>Aquifer environment selects for microbial species cohorts in sediment and groundwater.</title>
        <authorList>
            <person name="Hug L.A."/>
            <person name="Thomas B.C."/>
            <person name="Brown C.T."/>
            <person name="Frischkorn K.R."/>
            <person name="Williams K.H."/>
            <person name="Tringe S.G."/>
            <person name="Banfield J.F."/>
        </authorList>
    </citation>
    <scope>NUCLEOTIDE SEQUENCE</scope>
</reference>
<name>A0A0H4TRB9_9ARCH</name>
<organism evidence="6">
    <name type="scientific">uncultured archaeon Rifle_16ft_4_minimus_37913</name>
    <dbReference type="NCBI Taxonomy" id="1665152"/>
    <lineage>
        <taxon>Archaea</taxon>
        <taxon>environmental samples</taxon>
    </lineage>
</organism>
<protein>
    <recommendedName>
        <fullName evidence="5">30S ribosomal protein S9</fullName>
    </recommendedName>
</protein>
<dbReference type="Pfam" id="PF00380">
    <property type="entry name" value="Ribosomal_S9"/>
    <property type="match status" value="1"/>
</dbReference>
<evidence type="ECO:0000256" key="1">
    <source>
        <dbReference type="ARBA" id="ARBA00005251"/>
    </source>
</evidence>
<dbReference type="GO" id="GO:0000462">
    <property type="term" value="P:maturation of SSU-rRNA from tricistronic rRNA transcript (SSU-rRNA, 5.8S rRNA, LSU-rRNA)"/>
    <property type="evidence" value="ECO:0007669"/>
    <property type="project" value="TreeGrafter"/>
</dbReference>
<dbReference type="EMBL" id="KT007010">
    <property type="protein sequence ID" value="AKQ03334.1"/>
    <property type="molecule type" value="Genomic_DNA"/>
</dbReference>
<dbReference type="GO" id="GO:0022627">
    <property type="term" value="C:cytosolic small ribosomal subunit"/>
    <property type="evidence" value="ECO:0007669"/>
    <property type="project" value="TreeGrafter"/>
</dbReference>
<dbReference type="SUPFAM" id="SSF54211">
    <property type="entry name" value="Ribosomal protein S5 domain 2-like"/>
    <property type="match status" value="1"/>
</dbReference>
<dbReference type="InterPro" id="IPR000754">
    <property type="entry name" value="Ribosomal_uS9"/>
</dbReference>
<keyword evidence="2 4" id="KW-0689">Ribosomal protein</keyword>
<dbReference type="AlphaFoldDB" id="A0A0H4TRB9"/>
<sequence>MLKKIITSGKRKTAVARAVTTEGNGKITINGKPYETLQVLDRLKIEEPVRIAKNVLGKIDFNIEVKVKGGGEKGQVEAARISIARALVAATGSKELEKAFLDYDRNLLVADVRRKEAYKPGDSKARRKRQTSYR</sequence>
<evidence type="ECO:0000256" key="4">
    <source>
        <dbReference type="RuleBase" id="RU003815"/>
    </source>
</evidence>
<keyword evidence="3 4" id="KW-0687">Ribonucleoprotein</keyword>
<evidence type="ECO:0000313" key="6">
    <source>
        <dbReference type="EMBL" id="AKQ03334.1"/>
    </source>
</evidence>
<proteinExistence type="inferred from homology"/>
<dbReference type="InterPro" id="IPR014721">
    <property type="entry name" value="Ribsml_uS5_D2-typ_fold_subgr"/>
</dbReference>
<evidence type="ECO:0000256" key="3">
    <source>
        <dbReference type="ARBA" id="ARBA00023274"/>
    </source>
</evidence>
<evidence type="ECO:0000256" key="5">
    <source>
        <dbReference type="RuleBase" id="RU003817"/>
    </source>
</evidence>
<dbReference type="Gene3D" id="3.30.230.10">
    <property type="match status" value="1"/>
</dbReference>
<dbReference type="PANTHER" id="PTHR21569">
    <property type="entry name" value="RIBOSOMAL PROTEIN S9"/>
    <property type="match status" value="1"/>
</dbReference>
<comment type="similarity">
    <text evidence="1 4">Belongs to the universal ribosomal protein uS9 family.</text>
</comment>
<dbReference type="GO" id="GO:0006412">
    <property type="term" value="P:translation"/>
    <property type="evidence" value="ECO:0007669"/>
    <property type="project" value="InterPro"/>
</dbReference>
<dbReference type="PROSITE" id="PS00360">
    <property type="entry name" value="RIBOSOMAL_S9"/>
    <property type="match status" value="1"/>
</dbReference>
<accession>A0A0H4TRB9</accession>
<dbReference type="GO" id="GO:0003723">
    <property type="term" value="F:RNA binding"/>
    <property type="evidence" value="ECO:0007669"/>
    <property type="project" value="TreeGrafter"/>
</dbReference>
<dbReference type="PANTHER" id="PTHR21569:SF16">
    <property type="entry name" value="RIBOSOMAL PROTEIN S16"/>
    <property type="match status" value="1"/>
</dbReference>
<dbReference type="GO" id="GO:0003735">
    <property type="term" value="F:structural constituent of ribosome"/>
    <property type="evidence" value="ECO:0007669"/>
    <property type="project" value="InterPro"/>
</dbReference>
<evidence type="ECO:0000256" key="2">
    <source>
        <dbReference type="ARBA" id="ARBA00022980"/>
    </source>
</evidence>